<evidence type="ECO:0000256" key="1">
    <source>
        <dbReference type="SAM" id="Phobius"/>
    </source>
</evidence>
<keyword evidence="3" id="KW-1185">Reference proteome</keyword>
<keyword evidence="1" id="KW-1133">Transmembrane helix</keyword>
<keyword evidence="1" id="KW-0472">Membrane</keyword>
<evidence type="ECO:0000313" key="2">
    <source>
        <dbReference type="EMBL" id="WAH43743.1"/>
    </source>
</evidence>
<feature type="transmembrane region" description="Helical" evidence="1">
    <location>
        <begin position="128"/>
        <end position="147"/>
    </location>
</feature>
<proteinExistence type="predicted"/>
<name>A0ABY6ZMC6_9BACL</name>
<accession>A0ABY6ZMC6</accession>
<reference evidence="2" key="1">
    <citation type="submission" date="2022-08" db="EMBL/GenBank/DDBJ databases">
        <title>Alicyclobacillus fastidiosus DSM 17978, complete genome.</title>
        <authorList>
            <person name="Wang Q."/>
            <person name="Cai R."/>
            <person name="Wang Z."/>
        </authorList>
    </citation>
    <scope>NUCLEOTIDE SEQUENCE</scope>
    <source>
        <strain evidence="2">DSM 17978</strain>
    </source>
</reference>
<feature type="transmembrane region" description="Helical" evidence="1">
    <location>
        <begin position="98"/>
        <end position="116"/>
    </location>
</feature>
<evidence type="ECO:0000313" key="3">
    <source>
        <dbReference type="Proteomes" id="UP001164761"/>
    </source>
</evidence>
<feature type="transmembrane region" description="Helical" evidence="1">
    <location>
        <begin position="6"/>
        <end position="25"/>
    </location>
</feature>
<dbReference type="RefSeq" id="WP_268007639.1">
    <property type="nucleotide sequence ID" value="NZ_BSUT01000001.1"/>
</dbReference>
<feature type="transmembrane region" description="Helical" evidence="1">
    <location>
        <begin position="32"/>
        <end position="51"/>
    </location>
</feature>
<sequence length="169" mass="18694">MPTQAISTGLIVAVVLTWAIGRQVLPRRVTRIPFVVLPIVGIFEMIRYLPHSTIPANQVAECIVSVLLSAAAGLLQGLVTKVYTAADGQVYMRGGWKYLMLWLGLIATRLVVGFVFSGGTFHYDSVAWIIWIDLAIVWGARGILLYARYPEIRAQLANASANRRERRLG</sequence>
<feature type="transmembrane region" description="Helical" evidence="1">
    <location>
        <begin position="63"/>
        <end position="86"/>
    </location>
</feature>
<organism evidence="2 3">
    <name type="scientific">Alicyclobacillus fastidiosus</name>
    <dbReference type="NCBI Taxonomy" id="392011"/>
    <lineage>
        <taxon>Bacteria</taxon>
        <taxon>Bacillati</taxon>
        <taxon>Bacillota</taxon>
        <taxon>Bacilli</taxon>
        <taxon>Bacillales</taxon>
        <taxon>Alicyclobacillaceae</taxon>
        <taxon>Alicyclobacillus</taxon>
    </lineage>
</organism>
<protein>
    <recommendedName>
        <fullName evidence="4">DUF1453 domain-containing protein</fullName>
    </recommendedName>
</protein>
<evidence type="ECO:0008006" key="4">
    <source>
        <dbReference type="Google" id="ProtNLM"/>
    </source>
</evidence>
<dbReference type="EMBL" id="CP104067">
    <property type="protein sequence ID" value="WAH43743.1"/>
    <property type="molecule type" value="Genomic_DNA"/>
</dbReference>
<keyword evidence="1" id="KW-0812">Transmembrane</keyword>
<dbReference type="Proteomes" id="UP001164761">
    <property type="component" value="Chromosome"/>
</dbReference>
<gene>
    <name evidence="2" type="ORF">NZD89_10335</name>
</gene>